<keyword evidence="2 7" id="KW-0689">Ribosomal protein</keyword>
<dbReference type="InterPro" id="IPR000244">
    <property type="entry name" value="Ribosomal_bL9"/>
</dbReference>
<dbReference type="GO" id="GO:1990904">
    <property type="term" value="C:ribonucleoprotein complex"/>
    <property type="evidence" value="ECO:0007669"/>
    <property type="project" value="UniProtKB-KW"/>
</dbReference>
<dbReference type="GO" id="GO:0006412">
    <property type="term" value="P:translation"/>
    <property type="evidence" value="ECO:0007669"/>
    <property type="project" value="InterPro"/>
</dbReference>
<evidence type="ECO:0000313" key="8">
    <source>
        <dbReference type="Proteomes" id="UP000694846"/>
    </source>
</evidence>
<dbReference type="InterPro" id="IPR036935">
    <property type="entry name" value="Ribosomal_bL9_N_sf"/>
</dbReference>
<evidence type="ECO:0000256" key="5">
    <source>
        <dbReference type="ARBA" id="ARBA00035381"/>
    </source>
</evidence>
<sequence>MDGMLRNFSKLLSVRSPIQQFHRSLVILKRRHQVQLQKKNSKQKPILKGRHFIYDVVENPELKKKEKMEVILTQYVEGIGHEGEKVSVRPAYAYEHLILPKLAVYASPEMVESMKNDNTQKINKETPSSITALQTLNYLKKMVISVSMNKDNPWTIEPWHIRVSLRKMNVHVLNDDSIKLPDQPISGPDLTLEGKSFVVFITINKKEKVPVECNLHHWSTKFADRLPYTEFFRRDPVSILPEQTDLLMSIREKKNI</sequence>
<dbReference type="AlphaFoldDB" id="A0A2S2QV68"/>
<evidence type="ECO:0000313" key="7">
    <source>
        <dbReference type="EMBL" id="MBY81553.1"/>
    </source>
</evidence>
<dbReference type="GO" id="GO:0005840">
    <property type="term" value="C:ribosome"/>
    <property type="evidence" value="ECO:0007669"/>
    <property type="project" value="UniProtKB-KW"/>
</dbReference>
<reference evidence="7" key="1">
    <citation type="submission" date="2018-04" db="EMBL/GenBank/DDBJ databases">
        <title>Transcriptome assembly of Sipha flava.</title>
        <authorList>
            <person name="Scully E.D."/>
            <person name="Geib S.M."/>
            <person name="Palmer N.A."/>
            <person name="Koch K."/>
            <person name="Bradshaw J."/>
            <person name="Heng-Moss T."/>
            <person name="Sarath G."/>
        </authorList>
    </citation>
    <scope>NUCLEOTIDE SEQUENCE</scope>
</reference>
<dbReference type="InterPro" id="IPR009027">
    <property type="entry name" value="Ribosomal_bL9/RNase_H1_N"/>
</dbReference>
<keyword evidence="8" id="KW-1185">Reference proteome</keyword>
<organism evidence="7">
    <name type="scientific">Sipha flava</name>
    <name type="common">yellow sugarcane aphid</name>
    <dbReference type="NCBI Taxonomy" id="143950"/>
    <lineage>
        <taxon>Eukaryota</taxon>
        <taxon>Metazoa</taxon>
        <taxon>Ecdysozoa</taxon>
        <taxon>Arthropoda</taxon>
        <taxon>Hexapoda</taxon>
        <taxon>Insecta</taxon>
        <taxon>Pterygota</taxon>
        <taxon>Neoptera</taxon>
        <taxon>Paraneoptera</taxon>
        <taxon>Hemiptera</taxon>
        <taxon>Sternorrhyncha</taxon>
        <taxon>Aphidomorpha</taxon>
        <taxon>Aphidoidea</taxon>
        <taxon>Aphididae</taxon>
        <taxon>Sipha</taxon>
    </lineage>
</organism>
<feature type="domain" description="Ribosomal protein L9" evidence="6">
    <location>
        <begin position="68"/>
        <end position="112"/>
    </location>
</feature>
<dbReference type="RefSeq" id="XP_025417285.1">
    <property type="nucleotide sequence ID" value="XM_025561500.1"/>
</dbReference>
<dbReference type="InterPro" id="IPR020070">
    <property type="entry name" value="Ribosomal_bL9_N"/>
</dbReference>
<dbReference type="Proteomes" id="UP000694846">
    <property type="component" value="Unplaced"/>
</dbReference>
<dbReference type="EMBL" id="GGMS01012350">
    <property type="protein sequence ID" value="MBY81553.1"/>
    <property type="molecule type" value="Transcribed_RNA"/>
</dbReference>
<dbReference type="PANTHER" id="PTHR21368">
    <property type="entry name" value="50S RIBOSOMAL PROTEIN L9"/>
    <property type="match status" value="1"/>
</dbReference>
<dbReference type="Pfam" id="PF01281">
    <property type="entry name" value="Ribosomal_L9_N"/>
    <property type="match status" value="1"/>
</dbReference>
<protein>
    <recommendedName>
        <fullName evidence="4">Large ribosomal subunit protein bL9m</fullName>
    </recommendedName>
    <alternativeName>
        <fullName evidence="5">39S ribosomal protein L9, mitochondrial</fullName>
    </alternativeName>
</protein>
<comment type="similarity">
    <text evidence="1">Belongs to the bacterial ribosomal protein bL9 family.</text>
</comment>
<proteinExistence type="inferred from homology"/>
<gene>
    <name evidence="7" type="primary">mRpL9</name>
    <name evidence="9" type="synonym">LOC112688340</name>
    <name evidence="7" type="ORF">g.168787</name>
</gene>
<evidence type="ECO:0000256" key="4">
    <source>
        <dbReference type="ARBA" id="ARBA00035194"/>
    </source>
</evidence>
<dbReference type="OrthoDB" id="5555409at2759"/>
<evidence type="ECO:0000259" key="6">
    <source>
        <dbReference type="Pfam" id="PF01281"/>
    </source>
</evidence>
<evidence type="ECO:0000313" key="9">
    <source>
        <dbReference type="RefSeq" id="XP_025417285.1"/>
    </source>
</evidence>
<accession>A0A2S2QV68</accession>
<keyword evidence="3" id="KW-0687">Ribonucleoprotein</keyword>
<evidence type="ECO:0000256" key="1">
    <source>
        <dbReference type="ARBA" id="ARBA00010605"/>
    </source>
</evidence>
<reference evidence="9" key="2">
    <citation type="submission" date="2025-04" db="UniProtKB">
        <authorList>
            <consortium name="RefSeq"/>
        </authorList>
    </citation>
    <scope>IDENTIFICATION</scope>
    <source>
        <tissue evidence="9">Whole body</tissue>
    </source>
</reference>
<evidence type="ECO:0000256" key="3">
    <source>
        <dbReference type="ARBA" id="ARBA00023274"/>
    </source>
</evidence>
<evidence type="ECO:0000256" key="2">
    <source>
        <dbReference type="ARBA" id="ARBA00022980"/>
    </source>
</evidence>
<dbReference type="Gene3D" id="3.40.5.10">
    <property type="entry name" value="Ribosomal protein L9, N-terminal domain"/>
    <property type="match status" value="1"/>
</dbReference>
<name>A0A2S2QV68_9HEMI</name>
<dbReference type="GO" id="GO:0003735">
    <property type="term" value="F:structural constituent of ribosome"/>
    <property type="evidence" value="ECO:0007669"/>
    <property type="project" value="InterPro"/>
</dbReference>
<dbReference type="SUPFAM" id="SSF55658">
    <property type="entry name" value="L9 N-domain-like"/>
    <property type="match status" value="1"/>
</dbReference>